<sequence length="376" mass="43399">MDKLIESTIELHSSIRENHIPFQETAEKWQYFDASQEIPDFTTGIPLTNEQENVVKYVLEASASKRAVRPEIVLLQAGPGRGKTFVLRRLLETFRLSRNVPLTVILKHNNLDRLRYTSRCKTTCLFFMQLLNINMTTFGALDRISSGIHTTDEYLWLYVRLLQVAVTRFVPLLGRSKLVVFDEYTVIPKLFLQLLLDCIDLMSSSVRDKIFIFSGDKNQLKYAPFCETYGARSNFDRDATPLIDLSDPASNRKLRLELYERVKALSSSWDDESLQRTVADNTENSAWDNVNVVDVVRTSLPTRYTKEIDAMVEWIEDNSRVSSEPIPDYLYLEDALSLAMFLIQNSLTESVRRLNFTNDENDIIALFRTRAIRDLP</sequence>
<keyword evidence="2" id="KW-1185">Reference proteome</keyword>
<organism evidence="1 2">
    <name type="scientific">Eretmocerus hayati</name>
    <dbReference type="NCBI Taxonomy" id="131215"/>
    <lineage>
        <taxon>Eukaryota</taxon>
        <taxon>Metazoa</taxon>
        <taxon>Ecdysozoa</taxon>
        <taxon>Arthropoda</taxon>
        <taxon>Hexapoda</taxon>
        <taxon>Insecta</taxon>
        <taxon>Pterygota</taxon>
        <taxon>Neoptera</taxon>
        <taxon>Endopterygota</taxon>
        <taxon>Hymenoptera</taxon>
        <taxon>Apocrita</taxon>
        <taxon>Proctotrupomorpha</taxon>
        <taxon>Chalcidoidea</taxon>
        <taxon>Aphelinidae</taxon>
        <taxon>Aphelininae</taxon>
        <taxon>Eretmocerus</taxon>
    </lineage>
</organism>
<reference evidence="1" key="1">
    <citation type="submission" date="2023-04" db="EMBL/GenBank/DDBJ databases">
        <title>A chromosome-level genome assembly of the parasitoid wasp Eretmocerus hayati.</title>
        <authorList>
            <person name="Zhong Y."/>
            <person name="Liu S."/>
            <person name="Liu Y."/>
        </authorList>
    </citation>
    <scope>NUCLEOTIDE SEQUENCE</scope>
    <source>
        <strain evidence="1">ZJU_SS_LIU_2023</strain>
    </source>
</reference>
<evidence type="ECO:0000313" key="2">
    <source>
        <dbReference type="Proteomes" id="UP001239111"/>
    </source>
</evidence>
<comment type="caution">
    <text evidence="1">The sequence shown here is derived from an EMBL/GenBank/DDBJ whole genome shotgun (WGS) entry which is preliminary data.</text>
</comment>
<evidence type="ECO:0000313" key="1">
    <source>
        <dbReference type="EMBL" id="KAJ8670203.1"/>
    </source>
</evidence>
<protein>
    <submittedName>
        <fullName evidence="1">Uncharacterized protein</fullName>
    </submittedName>
</protein>
<dbReference type="EMBL" id="CM056743">
    <property type="protein sequence ID" value="KAJ8670203.1"/>
    <property type="molecule type" value="Genomic_DNA"/>
</dbReference>
<proteinExistence type="predicted"/>
<gene>
    <name evidence="1" type="ORF">QAD02_001462</name>
</gene>
<dbReference type="Proteomes" id="UP001239111">
    <property type="component" value="Chromosome 3"/>
</dbReference>
<accession>A0ACC2NHB7</accession>
<name>A0ACC2NHB7_9HYME</name>